<evidence type="ECO:0000313" key="2">
    <source>
        <dbReference type="Proteomes" id="UP000056732"/>
    </source>
</evidence>
<protein>
    <recommendedName>
        <fullName evidence="3">AraC family transcriptional regulator</fullName>
    </recommendedName>
</protein>
<accession>A0AAW3N5F5</accession>
<proteinExistence type="predicted"/>
<dbReference type="AlphaFoldDB" id="A0AAW3N5F5"/>
<gene>
    <name evidence="1" type="ORF">WK53_20605</name>
</gene>
<comment type="caution">
    <text evidence="1">The sequence shown here is derived from an EMBL/GenBank/DDBJ whole genome shotgun (WGS) entry which is preliminary data.</text>
</comment>
<evidence type="ECO:0008006" key="3">
    <source>
        <dbReference type="Google" id="ProtNLM"/>
    </source>
</evidence>
<reference evidence="1 2" key="1">
    <citation type="submission" date="2015-11" db="EMBL/GenBank/DDBJ databases">
        <title>Expanding the genomic diversity of Burkholderia species for the development of highly accurate diagnostics.</title>
        <authorList>
            <person name="Sahl J."/>
            <person name="Keim P."/>
            <person name="Wagner D."/>
        </authorList>
    </citation>
    <scope>NUCLEOTIDE SEQUENCE [LARGE SCALE GENOMIC DNA]</scope>
    <source>
        <strain evidence="1 2">MSMB1137WGS</strain>
    </source>
</reference>
<sequence>MAERIALVLADRIVNCDLFAYSPRRRHISMHRPAISNHVISRDYFDSPALVLIEKGDTAPFADVFPSHGGLHLRNEEILA</sequence>
<dbReference type="Proteomes" id="UP000056732">
    <property type="component" value="Unassembled WGS sequence"/>
</dbReference>
<dbReference type="EMBL" id="LPDO01000154">
    <property type="protein sequence ID" value="KVT40563.1"/>
    <property type="molecule type" value="Genomic_DNA"/>
</dbReference>
<name>A0AAW3N5F5_9BURK</name>
<evidence type="ECO:0000313" key="1">
    <source>
        <dbReference type="EMBL" id="KVT40563.1"/>
    </source>
</evidence>
<organism evidence="1 2">
    <name type="scientific">Burkholderia ubonensis</name>
    <dbReference type="NCBI Taxonomy" id="101571"/>
    <lineage>
        <taxon>Bacteria</taxon>
        <taxon>Pseudomonadati</taxon>
        <taxon>Pseudomonadota</taxon>
        <taxon>Betaproteobacteria</taxon>
        <taxon>Burkholderiales</taxon>
        <taxon>Burkholderiaceae</taxon>
        <taxon>Burkholderia</taxon>
        <taxon>Burkholderia cepacia complex</taxon>
    </lineage>
</organism>